<dbReference type="EMBL" id="BSTJ01000014">
    <property type="protein sequence ID" value="GLY80488.1"/>
    <property type="molecule type" value="Genomic_DNA"/>
</dbReference>
<dbReference type="Proteomes" id="UP001165135">
    <property type="component" value="Unassembled WGS sequence"/>
</dbReference>
<dbReference type="InterPro" id="IPR056056">
    <property type="entry name" value="DUF7639"/>
</dbReference>
<dbReference type="Gene3D" id="1.10.357.40">
    <property type="entry name" value="YbiA-like"/>
    <property type="match status" value="1"/>
</dbReference>
<dbReference type="Pfam" id="PF08719">
    <property type="entry name" value="NADAR"/>
    <property type="match status" value="1"/>
</dbReference>
<protein>
    <recommendedName>
        <fullName evidence="9">Riboflavin biosynthesis intermediates N-glycosidase</fullName>
    </recommendedName>
</protein>
<dbReference type="SUPFAM" id="SSF143990">
    <property type="entry name" value="YbiA-like"/>
    <property type="match status" value="1"/>
</dbReference>
<comment type="catalytic activity">
    <reaction evidence="1">
        <text>5-amino-6-(5-phospho-D-ribosylamino)uracil + H2O = 5,6-diaminouracil + D-ribose 5-phosphate</text>
        <dbReference type="Rhea" id="RHEA:55020"/>
        <dbReference type="ChEBI" id="CHEBI:15377"/>
        <dbReference type="ChEBI" id="CHEBI:46252"/>
        <dbReference type="ChEBI" id="CHEBI:58453"/>
        <dbReference type="ChEBI" id="CHEBI:78346"/>
    </reaction>
</comment>
<reference evidence="7" key="1">
    <citation type="submission" date="2023-03" db="EMBL/GenBank/DDBJ databases">
        <title>Actinoallomurus iriomotensis NBRC 103681.</title>
        <authorList>
            <person name="Ichikawa N."/>
            <person name="Sato H."/>
            <person name="Tonouchi N."/>
        </authorList>
    </citation>
    <scope>NUCLEOTIDE SEQUENCE</scope>
    <source>
        <strain evidence="7">NBRC 103681</strain>
    </source>
</reference>
<feature type="compositionally biased region" description="Basic and acidic residues" evidence="3">
    <location>
        <begin position="202"/>
        <end position="212"/>
    </location>
</feature>
<evidence type="ECO:0000259" key="5">
    <source>
        <dbReference type="Pfam" id="PF24644"/>
    </source>
</evidence>
<organism evidence="7 8">
    <name type="scientific">Actinoallomurus iriomotensis</name>
    <dbReference type="NCBI Taxonomy" id="478107"/>
    <lineage>
        <taxon>Bacteria</taxon>
        <taxon>Bacillati</taxon>
        <taxon>Actinomycetota</taxon>
        <taxon>Actinomycetes</taxon>
        <taxon>Streptosporangiales</taxon>
        <taxon>Thermomonosporaceae</taxon>
        <taxon>Actinoallomurus</taxon>
    </lineage>
</organism>
<evidence type="ECO:0000313" key="8">
    <source>
        <dbReference type="Proteomes" id="UP001165135"/>
    </source>
</evidence>
<feature type="domain" description="DUF7639" evidence="6">
    <location>
        <begin position="109"/>
        <end position="205"/>
    </location>
</feature>
<evidence type="ECO:0000313" key="7">
    <source>
        <dbReference type="EMBL" id="GLY80488.1"/>
    </source>
</evidence>
<evidence type="ECO:0000256" key="3">
    <source>
        <dbReference type="SAM" id="MobiDB-lite"/>
    </source>
</evidence>
<dbReference type="AlphaFoldDB" id="A0A9W6RRN8"/>
<gene>
    <name evidence="7" type="ORF">Airi01_087550</name>
</gene>
<dbReference type="InterPro" id="IPR056055">
    <property type="entry name" value="DUF7638"/>
</dbReference>
<dbReference type="InterPro" id="IPR037238">
    <property type="entry name" value="YbiA-like_sf"/>
</dbReference>
<accession>A0A9W6RRN8</accession>
<evidence type="ECO:0008006" key="9">
    <source>
        <dbReference type="Google" id="ProtNLM"/>
    </source>
</evidence>
<comment type="catalytic activity">
    <reaction evidence="2">
        <text>2,5-diamino-6-hydroxy-4-(5-phosphoribosylamino)-pyrimidine + H2O = 2,5,6-triamino-4-hydroxypyrimidine + D-ribose 5-phosphate</text>
        <dbReference type="Rhea" id="RHEA:23436"/>
        <dbReference type="ChEBI" id="CHEBI:15377"/>
        <dbReference type="ChEBI" id="CHEBI:58614"/>
        <dbReference type="ChEBI" id="CHEBI:78346"/>
        <dbReference type="ChEBI" id="CHEBI:137796"/>
    </reaction>
</comment>
<proteinExistence type="predicted"/>
<name>A0A9W6RRN8_9ACTN</name>
<dbReference type="RefSeq" id="WP_285633474.1">
    <property type="nucleotide sequence ID" value="NZ_BSTJ01000014.1"/>
</dbReference>
<feature type="domain" description="DUF7638" evidence="5">
    <location>
        <begin position="4"/>
        <end position="108"/>
    </location>
</feature>
<evidence type="ECO:0000256" key="2">
    <source>
        <dbReference type="ARBA" id="ARBA00000751"/>
    </source>
</evidence>
<feature type="domain" description="NADAR" evidence="4">
    <location>
        <begin position="248"/>
        <end position="366"/>
    </location>
</feature>
<feature type="region of interest" description="Disordered" evidence="3">
    <location>
        <begin position="202"/>
        <end position="223"/>
    </location>
</feature>
<dbReference type="CDD" id="cd15457">
    <property type="entry name" value="NADAR"/>
    <property type="match status" value="1"/>
</dbReference>
<evidence type="ECO:0000259" key="4">
    <source>
        <dbReference type="Pfam" id="PF08719"/>
    </source>
</evidence>
<evidence type="ECO:0000256" key="1">
    <source>
        <dbReference type="ARBA" id="ARBA00000022"/>
    </source>
</evidence>
<dbReference type="InterPro" id="IPR012816">
    <property type="entry name" value="NADAR"/>
</dbReference>
<dbReference type="Pfam" id="PF24644">
    <property type="entry name" value="DUF7638"/>
    <property type="match status" value="1"/>
</dbReference>
<dbReference type="Pfam" id="PF24645">
    <property type="entry name" value="DUF7639"/>
    <property type="match status" value="1"/>
</dbReference>
<sequence length="376" mass="42734">MQNRTFRIVDGERIEGTWRHVFIHNWTYHLTDLLIYADGAIWCWEWVDLDGLRTKLAQGWIATEIPPGARASAHDLASWVFDEPRVWIDPDDFVVQVADEIDRLNGRPDSTDRCLRVLDRYLAGRSDEDRRALATAYLAIPAMDRRYALGDMDAKDWPLRVLCTPVGDEAVGAPESPDRFGIVTEDMRRWAFDYFAEQDRSRAEYADRREPDDPPGPSAGPVNLEAVVYPKGWPDDPGVLVLRNEYPAEIEFGGVRHPTVTHAYWSLSTGDPDAAERIRTAERPYEARKIAEKAVRRPEWSDMRLGVMSALLRAKFAQHHDLAGILIATGDAPIHYSDPGSVYWHARGERGRNWVGRLLELVRGELVAERAGLALR</sequence>
<comment type="caution">
    <text evidence="7">The sequence shown here is derived from an EMBL/GenBank/DDBJ whole genome shotgun (WGS) entry which is preliminary data.</text>
</comment>
<evidence type="ECO:0000259" key="6">
    <source>
        <dbReference type="Pfam" id="PF24645"/>
    </source>
</evidence>